<dbReference type="InterPro" id="IPR043502">
    <property type="entry name" value="DNA/RNA_pol_sf"/>
</dbReference>
<dbReference type="Proteomes" id="UP000887159">
    <property type="component" value="Unassembled WGS sequence"/>
</dbReference>
<dbReference type="GO" id="GO:0071897">
    <property type="term" value="P:DNA biosynthetic process"/>
    <property type="evidence" value="ECO:0007669"/>
    <property type="project" value="UniProtKB-ARBA"/>
</dbReference>
<proteinExistence type="predicted"/>
<dbReference type="AlphaFoldDB" id="A0A8X6VUB8"/>
<dbReference type="SUPFAM" id="SSF56672">
    <property type="entry name" value="DNA/RNA polymerases"/>
    <property type="match status" value="1"/>
</dbReference>
<organism evidence="1 2">
    <name type="scientific">Trichonephila clavipes</name>
    <name type="common">Golden silk orbweaver</name>
    <name type="synonym">Nephila clavipes</name>
    <dbReference type="NCBI Taxonomy" id="2585209"/>
    <lineage>
        <taxon>Eukaryota</taxon>
        <taxon>Metazoa</taxon>
        <taxon>Ecdysozoa</taxon>
        <taxon>Arthropoda</taxon>
        <taxon>Chelicerata</taxon>
        <taxon>Arachnida</taxon>
        <taxon>Araneae</taxon>
        <taxon>Araneomorphae</taxon>
        <taxon>Entelegynae</taxon>
        <taxon>Araneoidea</taxon>
        <taxon>Nephilidae</taxon>
        <taxon>Trichonephila</taxon>
    </lineage>
</organism>
<dbReference type="PANTHER" id="PTHR24559:SF444">
    <property type="entry name" value="REVERSE TRANSCRIPTASE DOMAIN-CONTAINING PROTEIN"/>
    <property type="match status" value="1"/>
</dbReference>
<evidence type="ECO:0000313" key="1">
    <source>
        <dbReference type="EMBL" id="GFY22657.1"/>
    </source>
</evidence>
<keyword evidence="2" id="KW-1185">Reference proteome</keyword>
<reference evidence="1" key="1">
    <citation type="submission" date="2020-08" db="EMBL/GenBank/DDBJ databases">
        <title>Multicomponent nature underlies the extraordinary mechanical properties of spider dragline silk.</title>
        <authorList>
            <person name="Kono N."/>
            <person name="Nakamura H."/>
            <person name="Mori M."/>
            <person name="Yoshida Y."/>
            <person name="Ohtoshi R."/>
            <person name="Malay A.D."/>
            <person name="Moran D.A.P."/>
            <person name="Tomita M."/>
            <person name="Numata K."/>
            <person name="Arakawa K."/>
        </authorList>
    </citation>
    <scope>NUCLEOTIDE SEQUENCE</scope>
</reference>
<name>A0A8X6VUB8_TRICX</name>
<evidence type="ECO:0000313" key="2">
    <source>
        <dbReference type="Proteomes" id="UP000887159"/>
    </source>
</evidence>
<sequence>MLREGTIRTIQYPYASPVVLTRKNNGLLPDSPEAYRFTIDYRKHNAITKYPRYPLPVIDDAITNIPQTIISVEEKGG</sequence>
<dbReference type="InterPro" id="IPR053134">
    <property type="entry name" value="RNA-dir_DNA_polymerase"/>
</dbReference>
<comment type="caution">
    <text evidence="1">The sequence shown here is derived from an EMBL/GenBank/DDBJ whole genome shotgun (WGS) entry which is preliminary data.</text>
</comment>
<gene>
    <name evidence="1" type="primary">NCL1_17403</name>
    <name evidence="1" type="ORF">TNCV_2179181</name>
</gene>
<dbReference type="EMBL" id="BMAU01021361">
    <property type="protein sequence ID" value="GFY22657.1"/>
    <property type="molecule type" value="Genomic_DNA"/>
</dbReference>
<dbReference type="Gene3D" id="3.10.10.10">
    <property type="entry name" value="HIV Type 1 Reverse Transcriptase, subunit A, domain 1"/>
    <property type="match status" value="1"/>
</dbReference>
<dbReference type="PANTHER" id="PTHR24559">
    <property type="entry name" value="TRANSPOSON TY3-I GAG-POL POLYPROTEIN"/>
    <property type="match status" value="1"/>
</dbReference>
<protein>
    <submittedName>
        <fullName evidence="1">Uncharacterized protein</fullName>
    </submittedName>
</protein>
<accession>A0A8X6VUB8</accession>